<feature type="region of interest" description="Disordered" evidence="1">
    <location>
        <begin position="1"/>
        <end position="23"/>
    </location>
</feature>
<dbReference type="AlphaFoldDB" id="A0A9J6DC20"/>
<name>A0A9J6DC20_RHIMP</name>
<keyword evidence="3" id="KW-1185">Reference proteome</keyword>
<gene>
    <name evidence="2" type="ORF">HPB51_019966</name>
</gene>
<evidence type="ECO:0000313" key="3">
    <source>
        <dbReference type="Proteomes" id="UP000821866"/>
    </source>
</evidence>
<sequence>MRNPESPNSDGSTQGVPRQSARGSWIGQAEVGWRQFASITVVLCPECLAEVKSQSGLLRLTSSFDGPGSQGKPPGPLSGISLNAWLWPLVHASEKKTACLRRPNLRHQPAPSVHTPERHTPPRRVPPLMASLCLCVAAFPMEAEML</sequence>
<dbReference type="Proteomes" id="UP000821866">
    <property type="component" value="Chromosome 8"/>
</dbReference>
<organism evidence="2 3">
    <name type="scientific">Rhipicephalus microplus</name>
    <name type="common">Cattle tick</name>
    <name type="synonym">Boophilus microplus</name>
    <dbReference type="NCBI Taxonomy" id="6941"/>
    <lineage>
        <taxon>Eukaryota</taxon>
        <taxon>Metazoa</taxon>
        <taxon>Ecdysozoa</taxon>
        <taxon>Arthropoda</taxon>
        <taxon>Chelicerata</taxon>
        <taxon>Arachnida</taxon>
        <taxon>Acari</taxon>
        <taxon>Parasitiformes</taxon>
        <taxon>Ixodida</taxon>
        <taxon>Ixodoidea</taxon>
        <taxon>Ixodidae</taxon>
        <taxon>Rhipicephalinae</taxon>
        <taxon>Rhipicephalus</taxon>
        <taxon>Boophilus</taxon>
    </lineage>
</organism>
<evidence type="ECO:0000256" key="1">
    <source>
        <dbReference type="SAM" id="MobiDB-lite"/>
    </source>
</evidence>
<evidence type="ECO:0000313" key="2">
    <source>
        <dbReference type="EMBL" id="KAH8019539.1"/>
    </source>
</evidence>
<feature type="compositionally biased region" description="Polar residues" evidence="1">
    <location>
        <begin position="1"/>
        <end position="17"/>
    </location>
</feature>
<dbReference type="EMBL" id="JABSTU010000010">
    <property type="protein sequence ID" value="KAH8019539.1"/>
    <property type="molecule type" value="Genomic_DNA"/>
</dbReference>
<reference evidence="2" key="2">
    <citation type="submission" date="2021-09" db="EMBL/GenBank/DDBJ databases">
        <authorList>
            <person name="Jia N."/>
            <person name="Wang J."/>
            <person name="Shi W."/>
            <person name="Du L."/>
            <person name="Sun Y."/>
            <person name="Zhan W."/>
            <person name="Jiang J."/>
            <person name="Wang Q."/>
            <person name="Zhang B."/>
            <person name="Ji P."/>
            <person name="Sakyi L.B."/>
            <person name="Cui X."/>
            <person name="Yuan T."/>
            <person name="Jiang B."/>
            <person name="Yang W."/>
            <person name="Lam T.T.-Y."/>
            <person name="Chang Q."/>
            <person name="Ding S."/>
            <person name="Wang X."/>
            <person name="Zhu J."/>
            <person name="Ruan X."/>
            <person name="Zhao L."/>
            <person name="Wei J."/>
            <person name="Que T."/>
            <person name="Du C."/>
            <person name="Cheng J."/>
            <person name="Dai P."/>
            <person name="Han X."/>
            <person name="Huang E."/>
            <person name="Gao Y."/>
            <person name="Liu J."/>
            <person name="Shao H."/>
            <person name="Ye R."/>
            <person name="Li L."/>
            <person name="Wei W."/>
            <person name="Wang X."/>
            <person name="Wang C."/>
            <person name="Huo Q."/>
            <person name="Li W."/>
            <person name="Guo W."/>
            <person name="Chen H."/>
            <person name="Chen S."/>
            <person name="Zhou L."/>
            <person name="Zhou L."/>
            <person name="Ni X."/>
            <person name="Tian J."/>
            <person name="Zhou Y."/>
            <person name="Sheng Y."/>
            <person name="Liu T."/>
            <person name="Pan Y."/>
            <person name="Xia L."/>
            <person name="Li J."/>
            <person name="Zhao F."/>
            <person name="Cao W."/>
        </authorList>
    </citation>
    <scope>NUCLEOTIDE SEQUENCE</scope>
    <source>
        <strain evidence="2">Rmic-2018</strain>
        <tissue evidence="2">Larvae</tissue>
    </source>
</reference>
<comment type="caution">
    <text evidence="2">The sequence shown here is derived from an EMBL/GenBank/DDBJ whole genome shotgun (WGS) entry which is preliminary data.</text>
</comment>
<protein>
    <submittedName>
        <fullName evidence="2">Uncharacterized protein</fullName>
    </submittedName>
</protein>
<proteinExistence type="predicted"/>
<reference evidence="2" key="1">
    <citation type="journal article" date="2020" name="Cell">
        <title>Large-Scale Comparative Analyses of Tick Genomes Elucidate Their Genetic Diversity and Vector Capacities.</title>
        <authorList>
            <consortium name="Tick Genome and Microbiome Consortium (TIGMIC)"/>
            <person name="Jia N."/>
            <person name="Wang J."/>
            <person name="Shi W."/>
            <person name="Du L."/>
            <person name="Sun Y."/>
            <person name="Zhan W."/>
            <person name="Jiang J.F."/>
            <person name="Wang Q."/>
            <person name="Zhang B."/>
            <person name="Ji P."/>
            <person name="Bell-Sakyi L."/>
            <person name="Cui X.M."/>
            <person name="Yuan T.T."/>
            <person name="Jiang B.G."/>
            <person name="Yang W.F."/>
            <person name="Lam T.T."/>
            <person name="Chang Q.C."/>
            <person name="Ding S.J."/>
            <person name="Wang X.J."/>
            <person name="Zhu J.G."/>
            <person name="Ruan X.D."/>
            <person name="Zhao L."/>
            <person name="Wei J.T."/>
            <person name="Ye R.Z."/>
            <person name="Que T.C."/>
            <person name="Du C.H."/>
            <person name="Zhou Y.H."/>
            <person name="Cheng J.X."/>
            <person name="Dai P.F."/>
            <person name="Guo W.B."/>
            <person name="Han X.H."/>
            <person name="Huang E.J."/>
            <person name="Li L.F."/>
            <person name="Wei W."/>
            <person name="Gao Y.C."/>
            <person name="Liu J.Z."/>
            <person name="Shao H.Z."/>
            <person name="Wang X."/>
            <person name="Wang C.C."/>
            <person name="Yang T.C."/>
            <person name="Huo Q.B."/>
            <person name="Li W."/>
            <person name="Chen H.Y."/>
            <person name="Chen S.E."/>
            <person name="Zhou L.G."/>
            <person name="Ni X.B."/>
            <person name="Tian J.H."/>
            <person name="Sheng Y."/>
            <person name="Liu T."/>
            <person name="Pan Y.S."/>
            <person name="Xia L.Y."/>
            <person name="Li J."/>
            <person name="Zhao F."/>
            <person name="Cao W.C."/>
        </authorList>
    </citation>
    <scope>NUCLEOTIDE SEQUENCE</scope>
    <source>
        <strain evidence="2">Rmic-2018</strain>
    </source>
</reference>
<accession>A0A9J6DC20</accession>